<name>A0A2S8G3F9_9BACT</name>
<keyword evidence="8 13" id="KW-0547">Nucleotide-binding</keyword>
<keyword evidence="7 13" id="KW-0808">Transferase</keyword>
<feature type="transmembrane region" description="Helical" evidence="14">
    <location>
        <begin position="21"/>
        <end position="40"/>
    </location>
</feature>
<comment type="similarity">
    <text evidence="13">Belongs to the LpxK family.</text>
</comment>
<keyword evidence="14" id="KW-0812">Transmembrane</keyword>
<keyword evidence="6 13" id="KW-0441">Lipid A biosynthesis</keyword>
<comment type="pathway">
    <text evidence="2 13">Glycolipid biosynthesis; lipid IV(A) biosynthesis; lipid IV(A) from (3R)-3-hydroxytetradecanoyl-[acyl-carrier-protein] and UDP-N-acetyl-alpha-D-glucosamine: step 6/6.</text>
</comment>
<keyword evidence="14" id="KW-1133">Transmembrane helix</keyword>
<evidence type="ECO:0000256" key="5">
    <source>
        <dbReference type="ARBA" id="ARBA00022516"/>
    </source>
</evidence>
<dbReference type="SUPFAM" id="SSF52540">
    <property type="entry name" value="P-loop containing nucleoside triphosphate hydrolases"/>
    <property type="match status" value="2"/>
</dbReference>
<evidence type="ECO:0000256" key="14">
    <source>
        <dbReference type="SAM" id="Phobius"/>
    </source>
</evidence>
<accession>A0A2S8G3F9</accession>
<evidence type="ECO:0000256" key="4">
    <source>
        <dbReference type="ARBA" id="ARBA00016436"/>
    </source>
</evidence>
<dbReference type="OrthoDB" id="9789797at2"/>
<evidence type="ECO:0000256" key="6">
    <source>
        <dbReference type="ARBA" id="ARBA00022556"/>
    </source>
</evidence>
<dbReference type="EC" id="2.7.1.130" evidence="3 13"/>
<comment type="function">
    <text evidence="1 13">Transfers the gamma-phosphate of ATP to the 4'-position of a tetraacyldisaccharide 1-phosphate intermediate (termed DS-1-P) to form tetraacyldisaccharide 1,4'-bis-phosphate (lipid IVA).</text>
</comment>
<dbReference type="NCBIfam" id="TIGR00682">
    <property type="entry name" value="lpxK"/>
    <property type="match status" value="1"/>
</dbReference>
<keyword evidence="9 13" id="KW-0418">Kinase</keyword>
<dbReference type="RefSeq" id="WP_105350191.1">
    <property type="nucleotide sequence ID" value="NZ_PUIA01000016.1"/>
</dbReference>
<dbReference type="GO" id="GO:0009245">
    <property type="term" value="P:lipid A biosynthetic process"/>
    <property type="evidence" value="ECO:0007669"/>
    <property type="project" value="UniProtKB-UniRule"/>
</dbReference>
<dbReference type="InterPro" id="IPR027417">
    <property type="entry name" value="P-loop_NTPase"/>
</dbReference>
<keyword evidence="14" id="KW-0472">Membrane</keyword>
<evidence type="ECO:0000256" key="12">
    <source>
        <dbReference type="ARBA" id="ARBA00029757"/>
    </source>
</evidence>
<dbReference type="GO" id="GO:0005524">
    <property type="term" value="F:ATP binding"/>
    <property type="evidence" value="ECO:0007669"/>
    <property type="project" value="UniProtKB-UniRule"/>
</dbReference>
<dbReference type="InterPro" id="IPR003758">
    <property type="entry name" value="LpxK"/>
</dbReference>
<dbReference type="Pfam" id="PF02606">
    <property type="entry name" value="LpxK"/>
    <property type="match status" value="1"/>
</dbReference>
<comment type="catalytic activity">
    <reaction evidence="13">
        <text>a lipid A disaccharide + ATP = a lipid IVA + ADP + H(+)</text>
        <dbReference type="Rhea" id="RHEA:67840"/>
        <dbReference type="ChEBI" id="CHEBI:15378"/>
        <dbReference type="ChEBI" id="CHEBI:30616"/>
        <dbReference type="ChEBI" id="CHEBI:176343"/>
        <dbReference type="ChEBI" id="CHEBI:176425"/>
        <dbReference type="ChEBI" id="CHEBI:456216"/>
        <dbReference type="EC" id="2.7.1.130"/>
    </reaction>
</comment>
<evidence type="ECO:0000313" key="16">
    <source>
        <dbReference type="Proteomes" id="UP000240009"/>
    </source>
</evidence>
<evidence type="ECO:0000256" key="1">
    <source>
        <dbReference type="ARBA" id="ARBA00002274"/>
    </source>
</evidence>
<protein>
    <recommendedName>
        <fullName evidence="4 13">Tetraacyldisaccharide 4'-kinase</fullName>
        <ecNumber evidence="3 13">2.7.1.130</ecNumber>
    </recommendedName>
    <alternativeName>
        <fullName evidence="12 13">Lipid A 4'-kinase</fullName>
    </alternativeName>
</protein>
<evidence type="ECO:0000256" key="3">
    <source>
        <dbReference type="ARBA" id="ARBA00012071"/>
    </source>
</evidence>
<comment type="caution">
    <text evidence="15">The sequence shown here is derived from an EMBL/GenBank/DDBJ whole genome shotgun (WGS) entry which is preliminary data.</text>
</comment>
<evidence type="ECO:0000256" key="2">
    <source>
        <dbReference type="ARBA" id="ARBA00004870"/>
    </source>
</evidence>
<sequence>MLTARDFKAIVSGRQKGIGTSMLRGLMWVTSLFYGVGIGIRNRQYDTKVKPGEKVDVPVISVGNLTLGGTGKTPMVAWLARWFREQNIRVTLISRGYGAEQGAQNDEAKELEQLLPDVPHLQNPDRVAAAQVATEELAAQVLLLDDAFQHRRIARDLDIVLIDATEPFGYDYLFPRGTLREPVQSLGRADVIVLTRGDMVDDQQRAAIWERIAKLEDDAVLVEMRHQPSRLLNFSGESQPIEQLLGKRVLAFCGIGNPSGFRHTLTDAGIEVVELREFDDHHDYQREDIHALEHWTTEHNEVEAVVCTHKDLVKIGLDRFMDKPLWALTIEAKIVDGQDELEERLRELVAQIPEDPYADY</sequence>
<dbReference type="UniPathway" id="UPA00359">
    <property type="reaction ID" value="UER00482"/>
</dbReference>
<dbReference type="PANTHER" id="PTHR42724:SF1">
    <property type="entry name" value="TETRAACYLDISACCHARIDE 4'-KINASE, MITOCHONDRIAL-RELATED"/>
    <property type="match status" value="1"/>
</dbReference>
<evidence type="ECO:0000313" key="15">
    <source>
        <dbReference type="EMBL" id="PQO38992.1"/>
    </source>
</evidence>
<feature type="binding site" evidence="13">
    <location>
        <begin position="66"/>
        <end position="73"/>
    </location>
    <ligand>
        <name>ATP</name>
        <dbReference type="ChEBI" id="CHEBI:30616"/>
    </ligand>
</feature>
<dbReference type="GO" id="GO:0005886">
    <property type="term" value="C:plasma membrane"/>
    <property type="evidence" value="ECO:0007669"/>
    <property type="project" value="TreeGrafter"/>
</dbReference>
<dbReference type="Proteomes" id="UP000240009">
    <property type="component" value="Unassembled WGS sequence"/>
</dbReference>
<keyword evidence="5 13" id="KW-0444">Lipid biosynthesis</keyword>
<dbReference type="HAMAP" id="MF_00409">
    <property type="entry name" value="LpxK"/>
    <property type="match status" value="1"/>
</dbReference>
<gene>
    <name evidence="13 15" type="primary">lpxK</name>
    <name evidence="15" type="ORF">C5Y96_03740</name>
</gene>
<evidence type="ECO:0000256" key="10">
    <source>
        <dbReference type="ARBA" id="ARBA00022840"/>
    </source>
</evidence>
<reference evidence="15 16" key="1">
    <citation type="submission" date="2018-02" db="EMBL/GenBank/DDBJ databases">
        <title>Comparative genomes isolates from brazilian mangrove.</title>
        <authorList>
            <person name="Araujo J.E."/>
            <person name="Taketani R.G."/>
            <person name="Silva M.C.P."/>
            <person name="Loureco M.V."/>
            <person name="Andreote F.D."/>
        </authorList>
    </citation>
    <scope>NUCLEOTIDE SEQUENCE [LARGE SCALE GENOMIC DNA]</scope>
    <source>
        <strain evidence="15 16">HEX-2 MGV</strain>
    </source>
</reference>
<dbReference type="AlphaFoldDB" id="A0A2S8G3F9"/>
<evidence type="ECO:0000256" key="7">
    <source>
        <dbReference type="ARBA" id="ARBA00022679"/>
    </source>
</evidence>
<keyword evidence="11 13" id="KW-0443">Lipid metabolism</keyword>
<proteinExistence type="inferred from homology"/>
<organism evidence="15 16">
    <name type="scientific">Blastopirellula marina</name>
    <dbReference type="NCBI Taxonomy" id="124"/>
    <lineage>
        <taxon>Bacteria</taxon>
        <taxon>Pseudomonadati</taxon>
        <taxon>Planctomycetota</taxon>
        <taxon>Planctomycetia</taxon>
        <taxon>Pirellulales</taxon>
        <taxon>Pirellulaceae</taxon>
        <taxon>Blastopirellula</taxon>
    </lineage>
</organism>
<keyword evidence="10 13" id="KW-0067">ATP-binding</keyword>
<evidence type="ECO:0000256" key="13">
    <source>
        <dbReference type="HAMAP-Rule" id="MF_00409"/>
    </source>
</evidence>
<evidence type="ECO:0000256" key="11">
    <source>
        <dbReference type="ARBA" id="ARBA00023098"/>
    </source>
</evidence>
<dbReference type="GO" id="GO:0009244">
    <property type="term" value="P:lipopolysaccharide core region biosynthetic process"/>
    <property type="evidence" value="ECO:0007669"/>
    <property type="project" value="TreeGrafter"/>
</dbReference>
<evidence type="ECO:0000256" key="9">
    <source>
        <dbReference type="ARBA" id="ARBA00022777"/>
    </source>
</evidence>
<dbReference type="PANTHER" id="PTHR42724">
    <property type="entry name" value="TETRAACYLDISACCHARIDE 4'-KINASE"/>
    <property type="match status" value="1"/>
</dbReference>
<dbReference type="GO" id="GO:0009029">
    <property type="term" value="F:lipid-A 4'-kinase activity"/>
    <property type="evidence" value="ECO:0007669"/>
    <property type="project" value="UniProtKB-UniRule"/>
</dbReference>
<dbReference type="EMBL" id="PUIA01000016">
    <property type="protein sequence ID" value="PQO38992.1"/>
    <property type="molecule type" value="Genomic_DNA"/>
</dbReference>
<evidence type="ECO:0000256" key="8">
    <source>
        <dbReference type="ARBA" id="ARBA00022741"/>
    </source>
</evidence>